<evidence type="ECO:0000313" key="1">
    <source>
        <dbReference type="EMBL" id="EPS66692.1"/>
    </source>
</evidence>
<dbReference type="EMBL" id="AUSU01003532">
    <property type="protein sequence ID" value="EPS66692.1"/>
    <property type="molecule type" value="Genomic_DNA"/>
</dbReference>
<dbReference type="PANTHER" id="PTHR47818:SF2">
    <property type="entry name" value="F-BOX DOMAIN-CONTAINING PROTEIN"/>
    <property type="match status" value="1"/>
</dbReference>
<feature type="non-terminal residue" evidence="1">
    <location>
        <position position="1"/>
    </location>
</feature>
<proteinExistence type="predicted"/>
<dbReference type="SUPFAM" id="SSF52047">
    <property type="entry name" value="RNI-like"/>
    <property type="match status" value="1"/>
</dbReference>
<comment type="caution">
    <text evidence="1">The sequence shown here is derived from an EMBL/GenBank/DDBJ whole genome shotgun (WGS) entry which is preliminary data.</text>
</comment>
<dbReference type="PANTHER" id="PTHR47818">
    <property type="entry name" value="RNI-LIKE SUPERFAMILY PROTEIN"/>
    <property type="match status" value="1"/>
</dbReference>
<dbReference type="Proteomes" id="UP000015453">
    <property type="component" value="Unassembled WGS sequence"/>
</dbReference>
<dbReference type="Gene3D" id="3.80.10.10">
    <property type="entry name" value="Ribonuclease Inhibitor"/>
    <property type="match status" value="1"/>
</dbReference>
<organism evidence="1 2">
    <name type="scientific">Genlisea aurea</name>
    <dbReference type="NCBI Taxonomy" id="192259"/>
    <lineage>
        <taxon>Eukaryota</taxon>
        <taxon>Viridiplantae</taxon>
        <taxon>Streptophyta</taxon>
        <taxon>Embryophyta</taxon>
        <taxon>Tracheophyta</taxon>
        <taxon>Spermatophyta</taxon>
        <taxon>Magnoliopsida</taxon>
        <taxon>eudicotyledons</taxon>
        <taxon>Gunneridae</taxon>
        <taxon>Pentapetalae</taxon>
        <taxon>asterids</taxon>
        <taxon>lamiids</taxon>
        <taxon>Lamiales</taxon>
        <taxon>Lentibulariaceae</taxon>
        <taxon>Genlisea</taxon>
    </lineage>
</organism>
<reference evidence="1 2" key="1">
    <citation type="journal article" date="2013" name="BMC Genomics">
        <title>The miniature genome of a carnivorous plant Genlisea aurea contains a low number of genes and short non-coding sequences.</title>
        <authorList>
            <person name="Leushkin E.V."/>
            <person name="Sutormin R.A."/>
            <person name="Nabieva E.R."/>
            <person name="Penin A.A."/>
            <person name="Kondrashov A.S."/>
            <person name="Logacheva M.D."/>
        </authorList>
    </citation>
    <scope>NUCLEOTIDE SEQUENCE [LARGE SCALE GENOMIC DNA]</scope>
</reference>
<accession>S8E338</accession>
<feature type="non-terminal residue" evidence="1">
    <location>
        <position position="270"/>
    </location>
</feature>
<sequence length="270" mass="30189">FFFFSRHLRLQNSLVTKICDLLQTSKLVSLEVNWIKTNDNIEGLCKLLKQNSDTLKSLHLIHCKLSPTLIDAICDSMQMKGLQVHGIEHFAIKRSSFFQTDSSPVPSGFATFLTSARHLRSLTLCDAHLGRNFARGILDCLVDAASAISELDLSENSISGFISHLYRRSSSSSLGTAGLLQTLKVLNLRACDLDKDDIYCLKHALHCLPDLESLDLSRNVVEDGIRDRPFLDLKLENCDLTCDHVVELLEVLTKLKKPLNRLSLNGNRLG</sequence>
<gene>
    <name evidence="1" type="ORF">M569_08084</name>
</gene>
<dbReference type="AlphaFoldDB" id="S8E338"/>
<dbReference type="OrthoDB" id="120976at2759"/>
<keyword evidence="2" id="KW-1185">Reference proteome</keyword>
<name>S8E338_9LAMI</name>
<dbReference type="PRINTS" id="PR00019">
    <property type="entry name" value="LEURICHRPT"/>
</dbReference>
<protein>
    <submittedName>
        <fullName evidence="1">Uncharacterized protein</fullName>
    </submittedName>
</protein>
<evidence type="ECO:0000313" key="2">
    <source>
        <dbReference type="Proteomes" id="UP000015453"/>
    </source>
</evidence>
<dbReference type="InterPro" id="IPR032675">
    <property type="entry name" value="LRR_dom_sf"/>
</dbReference>